<reference evidence="1 2" key="1">
    <citation type="journal article" date="2015" name="Sci. Rep.">
        <title>Genome of the facultative scuticociliatosis pathogen Pseudocohnilembus persalinus provides insight into its virulence through horizontal gene transfer.</title>
        <authorList>
            <person name="Xiong J."/>
            <person name="Wang G."/>
            <person name="Cheng J."/>
            <person name="Tian M."/>
            <person name="Pan X."/>
            <person name="Warren A."/>
            <person name="Jiang C."/>
            <person name="Yuan D."/>
            <person name="Miao W."/>
        </authorList>
    </citation>
    <scope>NUCLEOTIDE SEQUENCE [LARGE SCALE GENOMIC DNA]</scope>
    <source>
        <strain evidence="1">36N120E</strain>
    </source>
</reference>
<accession>A0A0V0QD06</accession>
<dbReference type="Proteomes" id="UP000054937">
    <property type="component" value="Unassembled WGS sequence"/>
</dbReference>
<evidence type="ECO:0000313" key="2">
    <source>
        <dbReference type="Proteomes" id="UP000054937"/>
    </source>
</evidence>
<dbReference type="EMBL" id="LDAU01000198">
    <property type="protein sequence ID" value="KRW99991.1"/>
    <property type="molecule type" value="Genomic_DNA"/>
</dbReference>
<evidence type="ECO:0000313" key="1">
    <source>
        <dbReference type="EMBL" id="KRW99991.1"/>
    </source>
</evidence>
<protein>
    <submittedName>
        <fullName evidence="1">Uncharacterized protein</fullName>
    </submittedName>
</protein>
<organism evidence="1 2">
    <name type="scientific">Pseudocohnilembus persalinus</name>
    <name type="common">Ciliate</name>
    <dbReference type="NCBI Taxonomy" id="266149"/>
    <lineage>
        <taxon>Eukaryota</taxon>
        <taxon>Sar</taxon>
        <taxon>Alveolata</taxon>
        <taxon>Ciliophora</taxon>
        <taxon>Intramacronucleata</taxon>
        <taxon>Oligohymenophorea</taxon>
        <taxon>Scuticociliatia</taxon>
        <taxon>Philasterida</taxon>
        <taxon>Pseudocohnilembidae</taxon>
        <taxon>Pseudocohnilembus</taxon>
    </lineage>
</organism>
<dbReference type="AlphaFoldDB" id="A0A0V0QD06"/>
<comment type="caution">
    <text evidence="1">The sequence shown here is derived from an EMBL/GenBank/DDBJ whole genome shotgun (WGS) entry which is preliminary data.</text>
</comment>
<dbReference type="InParanoid" id="A0A0V0QD06"/>
<gene>
    <name evidence="1" type="ORF">PPERSA_05494</name>
</gene>
<proteinExistence type="predicted"/>
<sequence length="99" mass="11604">MSKEALDRKGLALRIVLSSIPMEKLQKLLFQKGEHMKKTIGNNILLKYFKFVYQFKIFQKFREIGPYKQQIQNKLTDKTKTQQIFQSIIILINGLSGKV</sequence>
<keyword evidence="2" id="KW-1185">Reference proteome</keyword>
<name>A0A0V0QD06_PSEPJ</name>